<reference evidence="9 10" key="1">
    <citation type="submission" date="2019-11" db="EMBL/GenBank/DDBJ databases">
        <title>Whole genome sequence of Oryza granulata.</title>
        <authorList>
            <person name="Li W."/>
        </authorList>
    </citation>
    <scope>NUCLEOTIDE SEQUENCE [LARGE SCALE GENOMIC DNA]</scope>
    <source>
        <strain evidence="10">cv. Menghai</strain>
        <tissue evidence="9">Leaf</tissue>
    </source>
</reference>
<dbReference type="SUPFAM" id="SSF48239">
    <property type="entry name" value="Terpenoid cyclases/Protein prenyltransferases"/>
    <property type="match status" value="1"/>
</dbReference>
<dbReference type="OrthoDB" id="1877784at2759"/>
<evidence type="ECO:0000313" key="10">
    <source>
        <dbReference type="Proteomes" id="UP000479710"/>
    </source>
</evidence>
<evidence type="ECO:0000256" key="4">
    <source>
        <dbReference type="ARBA" id="ARBA00022490"/>
    </source>
</evidence>
<evidence type="ECO:0000256" key="1">
    <source>
        <dbReference type="ARBA" id="ARBA00004496"/>
    </source>
</evidence>
<dbReference type="InterPro" id="IPR036965">
    <property type="entry name" value="Terpene_synth_N_sf"/>
</dbReference>
<gene>
    <name evidence="9" type="ORF">E2562_000365</name>
</gene>
<feature type="domain" description="Terpene synthase N-terminal" evidence="7">
    <location>
        <begin position="27"/>
        <end position="193"/>
    </location>
</feature>
<evidence type="ECO:0000256" key="6">
    <source>
        <dbReference type="ARBA" id="ARBA00022821"/>
    </source>
</evidence>
<dbReference type="EMBL" id="SPHZ02000009">
    <property type="protein sequence ID" value="KAF0897642.1"/>
    <property type="molecule type" value="Genomic_DNA"/>
</dbReference>
<dbReference type="Gene3D" id="1.10.600.10">
    <property type="entry name" value="Farnesyl Diphosphate Synthase"/>
    <property type="match status" value="1"/>
</dbReference>
<dbReference type="GO" id="GO:0016114">
    <property type="term" value="P:terpenoid biosynthetic process"/>
    <property type="evidence" value="ECO:0007669"/>
    <property type="project" value="InterPro"/>
</dbReference>
<organism evidence="9 10">
    <name type="scientific">Oryza meyeriana var. granulata</name>
    <dbReference type="NCBI Taxonomy" id="110450"/>
    <lineage>
        <taxon>Eukaryota</taxon>
        <taxon>Viridiplantae</taxon>
        <taxon>Streptophyta</taxon>
        <taxon>Embryophyta</taxon>
        <taxon>Tracheophyta</taxon>
        <taxon>Spermatophyta</taxon>
        <taxon>Magnoliopsida</taxon>
        <taxon>Liliopsida</taxon>
        <taxon>Poales</taxon>
        <taxon>Poaceae</taxon>
        <taxon>BOP clade</taxon>
        <taxon>Oryzoideae</taxon>
        <taxon>Oryzeae</taxon>
        <taxon>Oryzinae</taxon>
        <taxon>Oryza</taxon>
        <taxon>Oryza meyeriana</taxon>
    </lineage>
</organism>
<dbReference type="InterPro" id="IPR050148">
    <property type="entry name" value="Terpene_synthase-like"/>
</dbReference>
<evidence type="ECO:0008006" key="11">
    <source>
        <dbReference type="Google" id="ProtNLM"/>
    </source>
</evidence>
<dbReference type="GO" id="GO:0005737">
    <property type="term" value="C:cytoplasm"/>
    <property type="evidence" value="ECO:0007669"/>
    <property type="project" value="UniProtKB-SubCell"/>
</dbReference>
<dbReference type="PANTHER" id="PTHR31225:SF118">
    <property type="entry name" value="(E)-BETA-FARNESENE SYNTHASE"/>
    <property type="match status" value="1"/>
</dbReference>
<evidence type="ECO:0000256" key="3">
    <source>
        <dbReference type="ARBA" id="ARBA00006333"/>
    </source>
</evidence>
<dbReference type="Pfam" id="PF03936">
    <property type="entry name" value="Terpene_synth_C"/>
    <property type="match status" value="1"/>
</dbReference>
<dbReference type="SUPFAM" id="SSF48576">
    <property type="entry name" value="Terpenoid synthases"/>
    <property type="match status" value="1"/>
</dbReference>
<evidence type="ECO:0000313" key="9">
    <source>
        <dbReference type="EMBL" id="KAF0897642.1"/>
    </source>
</evidence>
<dbReference type="GO" id="GO:0000287">
    <property type="term" value="F:magnesium ion binding"/>
    <property type="evidence" value="ECO:0007669"/>
    <property type="project" value="InterPro"/>
</dbReference>
<comment type="similarity">
    <text evidence="3">Belongs to the terpene synthase family.</text>
</comment>
<dbReference type="InterPro" id="IPR001906">
    <property type="entry name" value="Terpene_synth_N"/>
</dbReference>
<comment type="pathway">
    <text evidence="2">Secondary metabolite biosynthesis; terpenoid biosynthesis.</text>
</comment>
<dbReference type="Pfam" id="PF01397">
    <property type="entry name" value="Terpene_synth"/>
    <property type="match status" value="1"/>
</dbReference>
<proteinExistence type="inferred from homology"/>
<name>A0A6G1CBV2_9ORYZ</name>
<evidence type="ECO:0000256" key="5">
    <source>
        <dbReference type="ARBA" id="ARBA00022723"/>
    </source>
</evidence>
<dbReference type="GO" id="GO:0006952">
    <property type="term" value="P:defense response"/>
    <property type="evidence" value="ECO:0007669"/>
    <property type="project" value="UniProtKB-KW"/>
</dbReference>
<evidence type="ECO:0000259" key="7">
    <source>
        <dbReference type="Pfam" id="PF01397"/>
    </source>
</evidence>
<dbReference type="GO" id="GO:0010333">
    <property type="term" value="F:terpene synthase activity"/>
    <property type="evidence" value="ECO:0007669"/>
    <property type="project" value="InterPro"/>
</dbReference>
<comment type="caution">
    <text evidence="9">The sequence shown here is derived from an EMBL/GenBank/DDBJ whole genome shotgun (WGS) entry which is preliminary data.</text>
</comment>
<dbReference type="InterPro" id="IPR008949">
    <property type="entry name" value="Isoprenoid_synthase_dom_sf"/>
</dbReference>
<feature type="non-terminal residue" evidence="9">
    <location>
        <position position="320"/>
    </location>
</feature>
<accession>A0A6G1CBV2</accession>
<keyword evidence="5" id="KW-0479">Metal-binding</keyword>
<protein>
    <recommendedName>
        <fullName evidence="11">Terpene synthase N-terminal domain-containing protein</fullName>
    </recommendedName>
</protein>
<dbReference type="PANTHER" id="PTHR31225">
    <property type="entry name" value="OS04G0344100 PROTEIN-RELATED"/>
    <property type="match status" value="1"/>
</dbReference>
<comment type="subcellular location">
    <subcellularLocation>
        <location evidence="1">Cytoplasm</location>
    </subcellularLocation>
</comment>
<dbReference type="InterPro" id="IPR008930">
    <property type="entry name" value="Terpenoid_cyclase/PrenylTrfase"/>
</dbReference>
<keyword evidence="6" id="KW-0611">Plant defense</keyword>
<dbReference type="Gene3D" id="1.50.10.130">
    <property type="entry name" value="Terpene synthase, N-terminal domain"/>
    <property type="match status" value="1"/>
</dbReference>
<keyword evidence="4" id="KW-0963">Cytoplasm</keyword>
<keyword evidence="10" id="KW-1185">Reference proteome</keyword>
<dbReference type="AlphaFoldDB" id="A0A6G1CBV2"/>
<feature type="domain" description="Terpene synthase metal-binding" evidence="8">
    <location>
        <begin position="250"/>
        <end position="318"/>
    </location>
</feature>
<dbReference type="InterPro" id="IPR005630">
    <property type="entry name" value="Terpene_synthase_metal-bd"/>
</dbReference>
<sequence>MSLTPAACSNEDEQPQRKAPTFHPSLWGNFFLNFQPPTAPKRAYMKERSAVLKEEVRKMLKGLNDVPVILDLVITLQRLGLDSYYENEIDELLCNVYNTYYNDKDLNLVSLRFYLLRKNGFDVSSDIFLQFKDKEGNFAADDIRSLLSLYNAAYLRTHGEKVLDEAIVFTNNRLRSELEYLKSPLADEVSLALETPLFRRVRIIEARNYIPIYESNTIRNEAILEFAKLNFNLLQLIYCEELKNITRWWKELNVESDLSFSRDRIVEMHFWMTGACSEPHYSLSRMILTKMTAFITILDDIFDTYGTTEESMMLAEAIYT</sequence>
<evidence type="ECO:0000256" key="2">
    <source>
        <dbReference type="ARBA" id="ARBA00004721"/>
    </source>
</evidence>
<evidence type="ECO:0000259" key="8">
    <source>
        <dbReference type="Pfam" id="PF03936"/>
    </source>
</evidence>
<dbReference type="Proteomes" id="UP000479710">
    <property type="component" value="Unassembled WGS sequence"/>
</dbReference>